<organism evidence="2 3">
    <name type="scientific">Toxocara canis</name>
    <name type="common">Canine roundworm</name>
    <dbReference type="NCBI Taxonomy" id="6265"/>
    <lineage>
        <taxon>Eukaryota</taxon>
        <taxon>Metazoa</taxon>
        <taxon>Ecdysozoa</taxon>
        <taxon>Nematoda</taxon>
        <taxon>Chromadorea</taxon>
        <taxon>Rhabditida</taxon>
        <taxon>Spirurina</taxon>
        <taxon>Ascaridomorpha</taxon>
        <taxon>Ascaridoidea</taxon>
        <taxon>Toxocaridae</taxon>
        <taxon>Toxocara</taxon>
    </lineage>
</organism>
<keyword evidence="3" id="KW-1185">Reference proteome</keyword>
<sequence length="97" mass="9933">TISDNDDITKLKPTPNSGVPSAPPASAGPLPPKVPPPDELDFPEPPSDSPFNSGVYPSSGGAAGSAPGNDGAIPPPGDELDFDDLAKRFDQLKKKNK</sequence>
<protein>
    <recommendedName>
        <fullName evidence="4">IST1 homolog</fullName>
    </recommendedName>
</protein>
<feature type="compositionally biased region" description="Pro residues" evidence="1">
    <location>
        <begin position="29"/>
        <end position="48"/>
    </location>
</feature>
<dbReference type="AlphaFoldDB" id="A0A0B2UNE8"/>
<proteinExistence type="predicted"/>
<evidence type="ECO:0000313" key="3">
    <source>
        <dbReference type="Proteomes" id="UP000031036"/>
    </source>
</evidence>
<accession>A0A0B2UNE8</accession>
<comment type="caution">
    <text evidence="2">The sequence shown here is derived from an EMBL/GenBank/DDBJ whole genome shotgun (WGS) entry which is preliminary data.</text>
</comment>
<dbReference type="STRING" id="6265.A0A0B2UNE8"/>
<feature type="non-terminal residue" evidence="2">
    <location>
        <position position="1"/>
    </location>
</feature>
<dbReference type="Proteomes" id="UP000031036">
    <property type="component" value="Unassembled WGS sequence"/>
</dbReference>
<evidence type="ECO:0000313" key="2">
    <source>
        <dbReference type="EMBL" id="KHN70602.1"/>
    </source>
</evidence>
<dbReference type="EMBL" id="JPKZ01022857">
    <property type="protein sequence ID" value="KHN70602.1"/>
    <property type="molecule type" value="Genomic_DNA"/>
</dbReference>
<reference evidence="2 3" key="1">
    <citation type="submission" date="2014-11" db="EMBL/GenBank/DDBJ databases">
        <title>Genetic blueprint of the zoonotic pathogen Toxocara canis.</title>
        <authorList>
            <person name="Zhu X.-Q."/>
            <person name="Korhonen P.K."/>
            <person name="Cai H."/>
            <person name="Young N.D."/>
            <person name="Nejsum P."/>
            <person name="von Samson-Himmelstjerna G."/>
            <person name="Boag P.R."/>
            <person name="Tan P."/>
            <person name="Li Q."/>
            <person name="Min J."/>
            <person name="Yang Y."/>
            <person name="Wang X."/>
            <person name="Fang X."/>
            <person name="Hall R.S."/>
            <person name="Hofmann A."/>
            <person name="Sternberg P.W."/>
            <person name="Jex A.R."/>
            <person name="Gasser R.B."/>
        </authorList>
    </citation>
    <scope>NUCLEOTIDE SEQUENCE [LARGE SCALE GENOMIC DNA]</scope>
    <source>
        <strain evidence="2">PN_DK_2014</strain>
    </source>
</reference>
<feature type="compositionally biased region" description="Low complexity" evidence="1">
    <location>
        <begin position="49"/>
        <end position="72"/>
    </location>
</feature>
<name>A0A0B2UNE8_TOXCA</name>
<evidence type="ECO:0008006" key="4">
    <source>
        <dbReference type="Google" id="ProtNLM"/>
    </source>
</evidence>
<gene>
    <name evidence="2" type="ORF">Tcan_08802</name>
</gene>
<feature type="region of interest" description="Disordered" evidence="1">
    <location>
        <begin position="1"/>
        <end position="82"/>
    </location>
</feature>
<evidence type="ECO:0000256" key="1">
    <source>
        <dbReference type="SAM" id="MobiDB-lite"/>
    </source>
</evidence>
<dbReference type="OMA" id="IVCTIVD"/>
<feature type="compositionally biased region" description="Low complexity" evidence="1">
    <location>
        <begin position="15"/>
        <end position="28"/>
    </location>
</feature>